<dbReference type="UniPathway" id="UPA00219"/>
<dbReference type="GO" id="GO:0071972">
    <property type="term" value="F:peptidoglycan L,D-transpeptidase activity"/>
    <property type="evidence" value="ECO:0007669"/>
    <property type="project" value="TreeGrafter"/>
</dbReference>
<dbReference type="Gene3D" id="2.40.440.10">
    <property type="entry name" value="L,D-transpeptidase catalytic domain-like"/>
    <property type="match status" value="1"/>
</dbReference>
<dbReference type="PROSITE" id="PS52029">
    <property type="entry name" value="LD_TPASE"/>
    <property type="match status" value="1"/>
</dbReference>
<sequence>MRTGIGRHRAPTAERVGRRRGWLAAALTGAALVTAGTFAVPALADAVSTENNPVARAAHAEAATPGTPCSVSARACVDLETQRAWLIRDGKVVRGPMTISTGGEGYATPVGHSLRVYRKEKDHVSGESKTPDGRPAPMPYSVFFADKGIAFHAGDPARSSAGCVRMETDDAKAVFADLQDGDKVQVVNGSDERSARAGHGD</sequence>
<name>A0A7Y9J545_9PSEU</name>
<evidence type="ECO:0000256" key="4">
    <source>
        <dbReference type="ARBA" id="ARBA00022984"/>
    </source>
</evidence>
<evidence type="ECO:0000256" key="3">
    <source>
        <dbReference type="ARBA" id="ARBA00022960"/>
    </source>
</evidence>
<dbReference type="GO" id="GO:0016740">
    <property type="term" value="F:transferase activity"/>
    <property type="evidence" value="ECO:0007669"/>
    <property type="project" value="UniProtKB-KW"/>
</dbReference>
<accession>A0A7Y9J545</accession>
<proteinExistence type="predicted"/>
<dbReference type="Pfam" id="PF03734">
    <property type="entry name" value="YkuD"/>
    <property type="match status" value="1"/>
</dbReference>
<evidence type="ECO:0000256" key="1">
    <source>
        <dbReference type="ARBA" id="ARBA00004752"/>
    </source>
</evidence>
<reference evidence="8 9" key="1">
    <citation type="submission" date="2020-07" db="EMBL/GenBank/DDBJ databases">
        <title>Sequencing the genomes of 1000 actinobacteria strains.</title>
        <authorList>
            <person name="Klenk H.-P."/>
        </authorList>
    </citation>
    <scope>NUCLEOTIDE SEQUENCE [LARGE SCALE GENOMIC DNA]</scope>
    <source>
        <strain evidence="8 9">DSM 45772</strain>
    </source>
</reference>
<comment type="caution">
    <text evidence="8">The sequence shown here is derived from an EMBL/GenBank/DDBJ whole genome shotgun (WGS) entry which is preliminary data.</text>
</comment>
<dbReference type="GO" id="GO:0005576">
    <property type="term" value="C:extracellular region"/>
    <property type="evidence" value="ECO:0007669"/>
    <property type="project" value="TreeGrafter"/>
</dbReference>
<dbReference type="GO" id="GO:0071555">
    <property type="term" value="P:cell wall organization"/>
    <property type="evidence" value="ECO:0007669"/>
    <property type="project" value="UniProtKB-UniRule"/>
</dbReference>
<keyword evidence="3 6" id="KW-0133">Cell shape</keyword>
<keyword evidence="9" id="KW-1185">Reference proteome</keyword>
<comment type="pathway">
    <text evidence="1 6">Cell wall biogenesis; peptidoglycan biosynthesis.</text>
</comment>
<keyword evidence="2" id="KW-0808">Transferase</keyword>
<organism evidence="8 9">
    <name type="scientific">Actinomycetospora corticicola</name>
    <dbReference type="NCBI Taxonomy" id="663602"/>
    <lineage>
        <taxon>Bacteria</taxon>
        <taxon>Bacillati</taxon>
        <taxon>Actinomycetota</taxon>
        <taxon>Actinomycetes</taxon>
        <taxon>Pseudonocardiales</taxon>
        <taxon>Pseudonocardiaceae</taxon>
        <taxon>Actinomycetospora</taxon>
    </lineage>
</organism>
<dbReference type="RefSeq" id="WP_179793491.1">
    <property type="nucleotide sequence ID" value="NZ_BAABHP010000017.1"/>
</dbReference>
<protein>
    <recommendedName>
        <fullName evidence="7">L,D-TPase catalytic domain-containing protein</fullName>
    </recommendedName>
</protein>
<dbReference type="InterPro" id="IPR005490">
    <property type="entry name" value="LD_TPept_cat_dom"/>
</dbReference>
<dbReference type="SUPFAM" id="SSF141523">
    <property type="entry name" value="L,D-transpeptidase catalytic domain-like"/>
    <property type="match status" value="1"/>
</dbReference>
<dbReference type="PANTHER" id="PTHR30582:SF33">
    <property type="entry name" value="EXPORTED PROTEIN"/>
    <property type="match status" value="1"/>
</dbReference>
<evidence type="ECO:0000259" key="7">
    <source>
        <dbReference type="PROSITE" id="PS52029"/>
    </source>
</evidence>
<dbReference type="InterPro" id="IPR050979">
    <property type="entry name" value="LD-transpeptidase"/>
</dbReference>
<evidence type="ECO:0000256" key="6">
    <source>
        <dbReference type="PROSITE-ProRule" id="PRU01373"/>
    </source>
</evidence>
<keyword evidence="4 6" id="KW-0573">Peptidoglycan synthesis</keyword>
<evidence type="ECO:0000313" key="8">
    <source>
        <dbReference type="EMBL" id="NYD35695.1"/>
    </source>
</evidence>
<dbReference type="AlphaFoldDB" id="A0A7Y9J545"/>
<evidence type="ECO:0000256" key="5">
    <source>
        <dbReference type="ARBA" id="ARBA00023316"/>
    </source>
</evidence>
<gene>
    <name evidence="8" type="ORF">BJ983_001797</name>
</gene>
<dbReference type="GO" id="GO:0008360">
    <property type="term" value="P:regulation of cell shape"/>
    <property type="evidence" value="ECO:0007669"/>
    <property type="project" value="UniProtKB-UniRule"/>
</dbReference>
<keyword evidence="5 6" id="KW-0961">Cell wall biogenesis/degradation</keyword>
<evidence type="ECO:0000256" key="2">
    <source>
        <dbReference type="ARBA" id="ARBA00022679"/>
    </source>
</evidence>
<dbReference type="Proteomes" id="UP000535890">
    <property type="component" value="Unassembled WGS sequence"/>
</dbReference>
<dbReference type="PANTHER" id="PTHR30582">
    <property type="entry name" value="L,D-TRANSPEPTIDASE"/>
    <property type="match status" value="1"/>
</dbReference>
<dbReference type="EMBL" id="JACCBN010000001">
    <property type="protein sequence ID" value="NYD35695.1"/>
    <property type="molecule type" value="Genomic_DNA"/>
</dbReference>
<feature type="domain" description="L,D-TPase catalytic" evidence="7">
    <location>
        <begin position="73"/>
        <end position="187"/>
    </location>
</feature>
<feature type="active site" description="Nucleophile" evidence="6">
    <location>
        <position position="163"/>
    </location>
</feature>
<dbReference type="CDD" id="cd16913">
    <property type="entry name" value="YkuD_like"/>
    <property type="match status" value="1"/>
</dbReference>
<feature type="active site" description="Proton donor/acceptor" evidence="6">
    <location>
        <position position="152"/>
    </location>
</feature>
<dbReference type="GO" id="GO:0018104">
    <property type="term" value="P:peptidoglycan-protein cross-linking"/>
    <property type="evidence" value="ECO:0007669"/>
    <property type="project" value="TreeGrafter"/>
</dbReference>
<evidence type="ECO:0000313" key="9">
    <source>
        <dbReference type="Proteomes" id="UP000535890"/>
    </source>
</evidence>
<dbReference type="InterPro" id="IPR038063">
    <property type="entry name" value="Transpep_catalytic_dom"/>
</dbReference>